<dbReference type="InterPro" id="IPR029045">
    <property type="entry name" value="ClpP/crotonase-like_dom_sf"/>
</dbReference>
<dbReference type="PANTHER" id="PTHR37549">
    <property type="entry name" value="LIPOPROTEIN LPRI"/>
    <property type="match status" value="1"/>
</dbReference>
<dbReference type="Proteomes" id="UP000587524">
    <property type="component" value="Unassembled WGS sequence"/>
</dbReference>
<reference evidence="1 2" key="1">
    <citation type="submission" date="2020-08" db="EMBL/GenBank/DDBJ databases">
        <title>Genomic Encyclopedia of Type Strains, Phase IV (KMG-IV): sequencing the most valuable type-strain genomes for metagenomic binning, comparative biology and taxonomic classification.</title>
        <authorList>
            <person name="Goeker M."/>
        </authorList>
    </citation>
    <scope>NUCLEOTIDE SEQUENCE [LARGE SCALE GENOMIC DNA]</scope>
    <source>
        <strain evidence="1 2">DSM 17455</strain>
    </source>
</reference>
<gene>
    <name evidence="1" type="ORF">HNQ97_002405</name>
</gene>
<accession>A0ABR6C5X5</accession>
<comment type="caution">
    <text evidence="1">The sequence shown here is derived from an EMBL/GenBank/DDBJ whole genome shotgun (WGS) entry which is preliminary data.</text>
</comment>
<proteinExistence type="predicted"/>
<evidence type="ECO:0000313" key="1">
    <source>
        <dbReference type="EMBL" id="MBA9020408.1"/>
    </source>
</evidence>
<protein>
    <submittedName>
        <fullName evidence="1">Uncharacterized protein YecT (DUF1311 family)</fullName>
    </submittedName>
</protein>
<dbReference type="EMBL" id="JACJHZ010000009">
    <property type="protein sequence ID" value="MBA9020408.1"/>
    <property type="molecule type" value="Genomic_DNA"/>
</dbReference>
<dbReference type="RefSeq" id="WP_182574124.1">
    <property type="nucleotide sequence ID" value="NZ_JACJHZ010000009.1"/>
</dbReference>
<name>A0ABR6C5X5_9HYPH</name>
<organism evidence="1 2">
    <name type="scientific">Aminobacter ciceronei</name>
    <dbReference type="NCBI Taxonomy" id="150723"/>
    <lineage>
        <taxon>Bacteria</taxon>
        <taxon>Pseudomonadati</taxon>
        <taxon>Pseudomonadota</taxon>
        <taxon>Alphaproteobacteria</taxon>
        <taxon>Hyphomicrobiales</taxon>
        <taxon>Phyllobacteriaceae</taxon>
        <taxon>Aminobacter</taxon>
    </lineage>
</organism>
<dbReference type="InterPro" id="IPR052755">
    <property type="entry name" value="Lysozyme_Inhibitor_LprI"/>
</dbReference>
<sequence length="370" mass="40528">MAVLASVLSAAAAEIELIDLPGEVDVVSIKGEITEGDGDRFYDLIQGRQRISVLLQSPGGLVKEALQIGAQVRLQNYATMVMPDGECFSACGLIWVAGARRYMSASSSLGFHAAYRQENGEYKESGVANAEIGSYLTHLGLRIEAIRFFTIAGPNDFLLLTPARARALGIDVFEQAGTSVTTPSQSPTVDIYADRFVSYGVLRSRCAGFFQVEERAFELEAKDAAQKGQQIAGNDAWIDVWSPMLEEAKTELNAKGPLMVCLETEAHLRENGLRTGIDGPSFDCRKATTQTEQALCDDPRLWAKDRAMNAIYLFIRSYNDAKVRKALLANQRAWLKERNSCGADPTCLRQSYDDRFQLMKAIDVGTSNGG</sequence>
<keyword evidence="2" id="KW-1185">Reference proteome</keyword>
<dbReference type="PANTHER" id="PTHR37549:SF1">
    <property type="entry name" value="LIPOPROTEIN LPRI"/>
    <property type="match status" value="1"/>
</dbReference>
<dbReference type="SUPFAM" id="SSF52096">
    <property type="entry name" value="ClpP/crotonase"/>
    <property type="match status" value="1"/>
</dbReference>
<evidence type="ECO:0000313" key="2">
    <source>
        <dbReference type="Proteomes" id="UP000587524"/>
    </source>
</evidence>
<dbReference type="Gene3D" id="3.90.226.10">
    <property type="entry name" value="2-enoyl-CoA Hydratase, Chain A, domain 1"/>
    <property type="match status" value="1"/>
</dbReference>
<dbReference type="Gene3D" id="1.20.1270.180">
    <property type="match status" value="1"/>
</dbReference>